<comment type="similarity">
    <text evidence="1">Belongs to the outer membrane factor (OMF) (TC 1.B.17) family.</text>
</comment>
<keyword evidence="2" id="KW-0732">Signal</keyword>
<evidence type="ECO:0000313" key="4">
    <source>
        <dbReference type="Proteomes" id="UP000279995"/>
    </source>
</evidence>
<evidence type="ECO:0000256" key="1">
    <source>
        <dbReference type="ARBA" id="ARBA00007613"/>
    </source>
</evidence>
<accession>A0AAD0U0H6</accession>
<evidence type="ECO:0000313" key="3">
    <source>
        <dbReference type="EMBL" id="AYM87828.1"/>
    </source>
</evidence>
<protein>
    <submittedName>
        <fullName evidence="3">TolC family protein</fullName>
    </submittedName>
</protein>
<evidence type="ECO:0000256" key="2">
    <source>
        <dbReference type="SAM" id="SignalP"/>
    </source>
</evidence>
<feature type="chain" id="PRO_5042003146" evidence="2">
    <location>
        <begin position="28"/>
        <end position="440"/>
    </location>
</feature>
<dbReference type="InterPro" id="IPR010131">
    <property type="entry name" value="MdtP/NodT-like"/>
</dbReference>
<name>A0AAD0U0H6_9GAMM</name>
<dbReference type="PANTHER" id="PTHR30203:SF24">
    <property type="entry name" value="BLR4935 PROTEIN"/>
    <property type="match status" value="1"/>
</dbReference>
<dbReference type="AlphaFoldDB" id="A0AAD0U0H6"/>
<dbReference type="InterPro" id="IPR003423">
    <property type="entry name" value="OMP_efflux"/>
</dbReference>
<dbReference type="Pfam" id="PF02321">
    <property type="entry name" value="OEP"/>
    <property type="match status" value="1"/>
</dbReference>
<feature type="signal peptide" evidence="2">
    <location>
        <begin position="1"/>
        <end position="27"/>
    </location>
</feature>
<reference evidence="3 4" key="1">
    <citation type="submission" date="2018-10" db="EMBL/GenBank/DDBJ databases">
        <title>Complete Genome Sequence and Transcriptomic Profiles of a Marine Bacterium, Pseudoalteromonas agarivorans Hao 2018.</title>
        <authorList>
            <person name="Hao L."/>
        </authorList>
    </citation>
    <scope>NUCLEOTIDE SEQUENCE [LARGE SCALE GENOMIC DNA]</scope>
    <source>
        <strain evidence="3 4">Hao 2018</strain>
    </source>
</reference>
<dbReference type="Gene3D" id="1.20.1600.10">
    <property type="entry name" value="Outer membrane efflux proteins (OEP)"/>
    <property type="match status" value="1"/>
</dbReference>
<dbReference type="GO" id="GO:0015562">
    <property type="term" value="F:efflux transmembrane transporter activity"/>
    <property type="evidence" value="ECO:0007669"/>
    <property type="project" value="InterPro"/>
</dbReference>
<proteinExistence type="inferred from homology"/>
<dbReference type="EMBL" id="CP033065">
    <property type="protein sequence ID" value="AYM87828.1"/>
    <property type="molecule type" value="Genomic_DNA"/>
</dbReference>
<dbReference type="PANTHER" id="PTHR30203">
    <property type="entry name" value="OUTER MEMBRANE CATION EFFLUX PROTEIN"/>
    <property type="match status" value="1"/>
</dbReference>
<gene>
    <name evidence="3" type="ORF">D9T18_14560</name>
</gene>
<dbReference type="Proteomes" id="UP000279995">
    <property type="component" value="Chromosome I"/>
</dbReference>
<dbReference type="SUPFAM" id="SSF56954">
    <property type="entry name" value="Outer membrane efflux proteins (OEP)"/>
    <property type="match status" value="1"/>
</dbReference>
<sequence>MTRTVIFKAVLLSATLFGAVFNSDAIAKASTLNLTDAINLALNNEPWLSASEQKQAAATAQSIAAGTLPDPVLSIGLQSVPVDGFAFDQENMTQLKVGISQSFSRGNSLALSQQAIKEEALEHPWLRAQRKAQVKARVMELWLNAYRAQQSIALIEQDKALFSQLVEVTEASYSSSLGKTRQQDIIRSQLELTRLEDKLIVLAQQLDAAKQGLAQWLPQSILRQPLSLTFTAPAPLTQFNSLDFDELIKLLMAHPSIVAIDQRIAAKRTQVSLAKQSYKPQLGVNLGYGYRAENQAGESRADLLSVGVSIDLPLFTDNRQDQQVNAAIANAEAIKTDKRVALQSLKGQYFKEVSQLERIEQRNTLYQNTLLPQMSQQAQATLNAYTRDDGDFSDVMRARISELNAKIDALNIQIDKHIIIARLNYYAASLDSLVMAELQG</sequence>
<organism evidence="3 4">
    <name type="scientific">Pseudoalteromonas agarivorans</name>
    <dbReference type="NCBI Taxonomy" id="176102"/>
    <lineage>
        <taxon>Bacteria</taxon>
        <taxon>Pseudomonadati</taxon>
        <taxon>Pseudomonadota</taxon>
        <taxon>Gammaproteobacteria</taxon>
        <taxon>Alteromonadales</taxon>
        <taxon>Pseudoalteromonadaceae</taxon>
        <taxon>Pseudoalteromonas</taxon>
    </lineage>
</organism>
<dbReference type="RefSeq" id="WP_121638051.1">
    <property type="nucleotide sequence ID" value="NZ_CP033065.1"/>
</dbReference>